<keyword evidence="3" id="KW-1185">Reference proteome</keyword>
<reference evidence="2 3" key="1">
    <citation type="submission" date="2019-03" db="EMBL/GenBank/DDBJ databases">
        <title>The genome sequence of a newly discovered highly antifungal drug resistant Aspergillus species, Aspergillus tanneri NIH 1004.</title>
        <authorList>
            <person name="Mounaud S."/>
            <person name="Singh I."/>
            <person name="Joardar V."/>
            <person name="Pakala S."/>
            <person name="Pakala S."/>
            <person name="Venepally P."/>
            <person name="Hoover J."/>
            <person name="Nierman W."/>
            <person name="Chung J."/>
            <person name="Losada L."/>
        </authorList>
    </citation>
    <scope>NUCLEOTIDE SEQUENCE [LARGE SCALE GENOMIC DNA]</scope>
    <source>
        <strain evidence="2 3">NIH1004</strain>
    </source>
</reference>
<dbReference type="AlphaFoldDB" id="A0A4S3J416"/>
<dbReference type="EMBL" id="SOSA01001182">
    <property type="protein sequence ID" value="THC87491.1"/>
    <property type="molecule type" value="Genomic_DNA"/>
</dbReference>
<evidence type="ECO:0000256" key="1">
    <source>
        <dbReference type="SAM" id="SignalP"/>
    </source>
</evidence>
<protein>
    <submittedName>
        <fullName evidence="2">Uncharacterized protein</fullName>
    </submittedName>
</protein>
<dbReference type="Proteomes" id="UP000308092">
    <property type="component" value="Unassembled WGS sequence"/>
</dbReference>
<evidence type="ECO:0000313" key="2">
    <source>
        <dbReference type="EMBL" id="THC87491.1"/>
    </source>
</evidence>
<feature type="signal peptide" evidence="1">
    <location>
        <begin position="1"/>
        <end position="18"/>
    </location>
</feature>
<name>A0A4S3J416_9EURO</name>
<dbReference type="VEuPathDB" id="FungiDB:EYZ11_013064"/>
<proteinExistence type="predicted"/>
<dbReference type="STRING" id="1220188.A0A4S3J416"/>
<gene>
    <name evidence="2" type="ORF">EYZ11_013064</name>
</gene>
<feature type="chain" id="PRO_5020274928" evidence="1">
    <location>
        <begin position="19"/>
        <end position="122"/>
    </location>
</feature>
<comment type="caution">
    <text evidence="2">The sequence shown here is derived from an EMBL/GenBank/DDBJ whole genome shotgun (WGS) entry which is preliminary data.</text>
</comment>
<sequence>MKFSLLALVIFSFSTTLAEKTCTPSFDYCADELLQSRGFTEVDLKDALKDSEFENEDFRNILFHCKNPGIVGHPKVCASGCTPLQGGGSHNFLWNKPRHVDLFQHGSSFADGNFVASELIGA</sequence>
<keyword evidence="1" id="KW-0732">Signal</keyword>
<organism evidence="2 3">
    <name type="scientific">Aspergillus tanneri</name>
    <dbReference type="NCBI Taxonomy" id="1220188"/>
    <lineage>
        <taxon>Eukaryota</taxon>
        <taxon>Fungi</taxon>
        <taxon>Dikarya</taxon>
        <taxon>Ascomycota</taxon>
        <taxon>Pezizomycotina</taxon>
        <taxon>Eurotiomycetes</taxon>
        <taxon>Eurotiomycetidae</taxon>
        <taxon>Eurotiales</taxon>
        <taxon>Aspergillaceae</taxon>
        <taxon>Aspergillus</taxon>
        <taxon>Aspergillus subgen. Circumdati</taxon>
    </lineage>
</organism>
<accession>A0A4S3J416</accession>
<evidence type="ECO:0000313" key="3">
    <source>
        <dbReference type="Proteomes" id="UP000308092"/>
    </source>
</evidence>